<keyword evidence="2" id="KW-1185">Reference proteome</keyword>
<sequence length="110" mass="12818">MDVQTQEKERFVFEQVVLNMKNYKRTMNAKIDRNIVNFNKLPDSHKKLLPNREKYFDDQKMAVFQNQEILKLILEDCEENFGFKITGSAIKGFQDSAARTSGDNAETNHA</sequence>
<dbReference type="Proteomes" id="UP001158576">
    <property type="component" value="Chromosome 1"/>
</dbReference>
<proteinExistence type="predicted"/>
<evidence type="ECO:0000313" key="1">
    <source>
        <dbReference type="EMBL" id="CAG5106845.1"/>
    </source>
</evidence>
<organism evidence="1 2">
    <name type="scientific">Oikopleura dioica</name>
    <name type="common">Tunicate</name>
    <dbReference type="NCBI Taxonomy" id="34765"/>
    <lineage>
        <taxon>Eukaryota</taxon>
        <taxon>Metazoa</taxon>
        <taxon>Chordata</taxon>
        <taxon>Tunicata</taxon>
        <taxon>Appendicularia</taxon>
        <taxon>Copelata</taxon>
        <taxon>Oikopleuridae</taxon>
        <taxon>Oikopleura</taxon>
    </lineage>
</organism>
<gene>
    <name evidence="1" type="ORF">OKIOD_LOCUS11791</name>
</gene>
<accession>A0ABN7SSW9</accession>
<protein>
    <submittedName>
        <fullName evidence="1">Oidioi.mRNA.OKI2018_I69.chr1.g3026.t1.cds</fullName>
    </submittedName>
</protein>
<evidence type="ECO:0000313" key="2">
    <source>
        <dbReference type="Proteomes" id="UP001158576"/>
    </source>
</evidence>
<reference evidence="1 2" key="1">
    <citation type="submission" date="2021-04" db="EMBL/GenBank/DDBJ databases">
        <authorList>
            <person name="Bliznina A."/>
        </authorList>
    </citation>
    <scope>NUCLEOTIDE SEQUENCE [LARGE SCALE GENOMIC DNA]</scope>
</reference>
<name>A0ABN7SSW9_OIKDI</name>
<dbReference type="EMBL" id="OU015566">
    <property type="protein sequence ID" value="CAG5106845.1"/>
    <property type="molecule type" value="Genomic_DNA"/>
</dbReference>